<keyword evidence="4 13" id="KW-0812">Transmembrane</keyword>
<dbReference type="AlphaFoldDB" id="A0A9W7C291"/>
<dbReference type="CDD" id="cd00038">
    <property type="entry name" value="CAP_ED"/>
    <property type="match status" value="1"/>
</dbReference>
<feature type="compositionally biased region" description="Basic and acidic residues" evidence="12">
    <location>
        <begin position="748"/>
        <end position="760"/>
    </location>
</feature>
<keyword evidence="3" id="KW-0633">Potassium transport</keyword>
<dbReference type="GO" id="GO:0005249">
    <property type="term" value="F:voltage-gated potassium channel activity"/>
    <property type="evidence" value="ECO:0007669"/>
    <property type="project" value="InterPro"/>
</dbReference>
<proteinExistence type="predicted"/>
<sequence>MNTQRFFKMRTTGVATQAAKMMSNLPRFSQKNVNLSPTSAARESEEKRRNEERLLKNIRSGRNVHLVKKKVEDGARPFRALFDFGGKGNFHIPQIRWVEEKKKRKRDDRSTLNSGSPEASGRMSAIKSLGSTIGQRRGSVNDLIIPDELTKPKSVDENGEWAIHPDDLDYHRWYLFTLFLVIYNSLMLPLDLMFYDVEPETTNQRVNSALFWFETCIDFCFLADLWITFHVGFKNEKNDTIVVASKQIASNYYRGTFIVDLVSSIPFDLFILIFVREDSSSDSDSSTLFSYLALAKTFRLLRINRLAKYMSNQGIVSFIRIIRILFIYVMLAHWGGCLFYIVMKNEHGRGGKTWLSESAQSLGSTPEDEPYAEFSFYLCPNGNGTNVFVTSTCYTLPQADQYWVMLYTTTMVMMGDSIDAQNNSERVLSTVMTLIGACLTAMMFGQMTQIVQGLDREDNRYDELMSKVNDQLSSLDLLPETSDRIADYYEFQWRMNSGMDRQQFLQSLSPCLRNEILLSVYADVVSNVSFFKGVEDAPDFICLIVEKLTTAFFLPSDVIVHEGELTTSLSYMYFITLGTVAVYHPENPKEIVHQMGEGSFFGEMSYLDMGSRRTSSVCALTNCDIALLQFQEIDILVDSFPSFKEHLDIAMRKHIKNFKEGTFLERKLKVAGKKGYTRFGRSNHPTLLKAREEALADEQIDRIVSGKAFTGEKEEDPPEFDEIEEEKYVDDHRHSGGVNPKRNNMHPRNRENAIIEREGKLPGSPSVDREERARARAQGEGLNPKRNVNNSNSQKLEQRVVGSPQSPQSPQSPETRRAELEFNRSRSIRGMNPGRNSTRVGALKAAHDDSNWDEDFSSDILLVSDREDRSREFNPRRNTLSAVEKDALAKKAKERRENLTKSNE</sequence>
<dbReference type="InterPro" id="IPR005821">
    <property type="entry name" value="Ion_trans_dom"/>
</dbReference>
<keyword evidence="2" id="KW-0813">Transport</keyword>
<evidence type="ECO:0000256" key="10">
    <source>
        <dbReference type="ARBA" id="ARBA00023136"/>
    </source>
</evidence>
<dbReference type="GO" id="GO:0042391">
    <property type="term" value="P:regulation of membrane potential"/>
    <property type="evidence" value="ECO:0007669"/>
    <property type="project" value="TreeGrafter"/>
</dbReference>
<dbReference type="SMART" id="SM00100">
    <property type="entry name" value="cNMP"/>
    <property type="match status" value="1"/>
</dbReference>
<keyword evidence="6" id="KW-0851">Voltage-gated channel</keyword>
<evidence type="ECO:0000256" key="5">
    <source>
        <dbReference type="ARBA" id="ARBA00022826"/>
    </source>
</evidence>
<dbReference type="PRINTS" id="PR01463">
    <property type="entry name" value="EAGCHANLFMLY"/>
</dbReference>
<gene>
    <name evidence="15" type="ORF">TrLO_g8116</name>
</gene>
<dbReference type="InterPro" id="IPR003938">
    <property type="entry name" value="K_chnl_volt-dep_EAG/ELK/ERG"/>
</dbReference>
<protein>
    <recommendedName>
        <fullName evidence="14">Cyclic nucleotide-binding domain-containing protein</fullName>
    </recommendedName>
</protein>
<accession>A0A9W7C291</accession>
<dbReference type="Pfam" id="PF00520">
    <property type="entry name" value="Ion_trans"/>
    <property type="match status" value="1"/>
</dbReference>
<dbReference type="PANTHER" id="PTHR10217:SF435">
    <property type="entry name" value="POTASSIUM VOLTAGE-GATED CHANNEL PROTEIN EAG"/>
    <property type="match status" value="1"/>
</dbReference>
<keyword evidence="11" id="KW-0407">Ion channel</keyword>
<dbReference type="SUPFAM" id="SSF51206">
    <property type="entry name" value="cAMP-binding domain-like"/>
    <property type="match status" value="1"/>
</dbReference>
<dbReference type="Gene3D" id="1.10.287.70">
    <property type="match status" value="1"/>
</dbReference>
<dbReference type="EMBL" id="BRXW01000038">
    <property type="protein sequence ID" value="GMI01892.1"/>
    <property type="molecule type" value="Genomic_DNA"/>
</dbReference>
<evidence type="ECO:0000256" key="3">
    <source>
        <dbReference type="ARBA" id="ARBA00022538"/>
    </source>
</evidence>
<feature type="compositionally biased region" description="Low complexity" evidence="12">
    <location>
        <begin position="803"/>
        <end position="813"/>
    </location>
</feature>
<feature type="transmembrane region" description="Helical" evidence="13">
    <location>
        <begin position="173"/>
        <end position="190"/>
    </location>
</feature>
<dbReference type="SUPFAM" id="SSF81324">
    <property type="entry name" value="Voltage-gated potassium channels"/>
    <property type="match status" value="1"/>
</dbReference>
<evidence type="ECO:0000256" key="12">
    <source>
        <dbReference type="SAM" id="MobiDB-lite"/>
    </source>
</evidence>
<dbReference type="InterPro" id="IPR050818">
    <property type="entry name" value="KCNH_animal-type"/>
</dbReference>
<evidence type="ECO:0000256" key="1">
    <source>
        <dbReference type="ARBA" id="ARBA00004141"/>
    </source>
</evidence>
<evidence type="ECO:0000256" key="4">
    <source>
        <dbReference type="ARBA" id="ARBA00022692"/>
    </source>
</evidence>
<keyword evidence="9" id="KW-0406">Ion transport</keyword>
<feature type="transmembrane region" description="Helical" evidence="13">
    <location>
        <begin position="252"/>
        <end position="275"/>
    </location>
</feature>
<name>A0A9W7C291_9STRA</name>
<dbReference type="PROSITE" id="PS50042">
    <property type="entry name" value="CNMP_BINDING_3"/>
    <property type="match status" value="1"/>
</dbReference>
<dbReference type="InterPro" id="IPR018490">
    <property type="entry name" value="cNMP-bd_dom_sf"/>
</dbReference>
<feature type="region of interest" description="Disordered" evidence="12">
    <location>
        <begin position="101"/>
        <end position="123"/>
    </location>
</feature>
<feature type="compositionally biased region" description="Polar residues" evidence="12">
    <location>
        <begin position="786"/>
        <end position="795"/>
    </location>
</feature>
<feature type="transmembrane region" description="Helical" evidence="13">
    <location>
        <begin position="210"/>
        <end position="231"/>
    </location>
</feature>
<dbReference type="OrthoDB" id="421226at2759"/>
<keyword evidence="16" id="KW-1185">Reference proteome</keyword>
<comment type="caution">
    <text evidence="15">The sequence shown here is derived from an EMBL/GenBank/DDBJ whole genome shotgun (WGS) entry which is preliminary data.</text>
</comment>
<evidence type="ECO:0000313" key="16">
    <source>
        <dbReference type="Proteomes" id="UP001165122"/>
    </source>
</evidence>
<dbReference type="Proteomes" id="UP001165122">
    <property type="component" value="Unassembled WGS sequence"/>
</dbReference>
<reference evidence="16" key="1">
    <citation type="journal article" date="2023" name="Commun. Biol.">
        <title>Genome analysis of Parmales, the sister group of diatoms, reveals the evolutionary specialization of diatoms from phago-mixotrophs to photoautotrophs.</title>
        <authorList>
            <person name="Ban H."/>
            <person name="Sato S."/>
            <person name="Yoshikawa S."/>
            <person name="Yamada K."/>
            <person name="Nakamura Y."/>
            <person name="Ichinomiya M."/>
            <person name="Sato N."/>
            <person name="Blanc-Mathieu R."/>
            <person name="Endo H."/>
            <person name="Kuwata A."/>
            <person name="Ogata H."/>
        </authorList>
    </citation>
    <scope>NUCLEOTIDE SEQUENCE [LARGE SCALE GENOMIC DNA]</scope>
    <source>
        <strain evidence="16">NIES 3700</strain>
    </source>
</reference>
<dbReference type="Pfam" id="PF00027">
    <property type="entry name" value="cNMP_binding"/>
    <property type="match status" value="1"/>
</dbReference>
<dbReference type="GO" id="GO:0005886">
    <property type="term" value="C:plasma membrane"/>
    <property type="evidence" value="ECO:0007669"/>
    <property type="project" value="TreeGrafter"/>
</dbReference>
<feature type="region of interest" description="Disordered" evidence="12">
    <location>
        <begin position="30"/>
        <end position="50"/>
    </location>
</feature>
<organism evidence="15 16">
    <name type="scientific">Triparma laevis f. longispina</name>
    <dbReference type="NCBI Taxonomy" id="1714387"/>
    <lineage>
        <taxon>Eukaryota</taxon>
        <taxon>Sar</taxon>
        <taxon>Stramenopiles</taxon>
        <taxon>Ochrophyta</taxon>
        <taxon>Bolidophyceae</taxon>
        <taxon>Parmales</taxon>
        <taxon>Triparmaceae</taxon>
        <taxon>Triparma</taxon>
    </lineage>
</organism>
<dbReference type="InterPro" id="IPR000595">
    <property type="entry name" value="cNMP-bd_dom"/>
</dbReference>
<feature type="domain" description="Cyclic nucleotide-binding" evidence="14">
    <location>
        <begin position="572"/>
        <end position="637"/>
    </location>
</feature>
<evidence type="ECO:0000256" key="13">
    <source>
        <dbReference type="SAM" id="Phobius"/>
    </source>
</evidence>
<dbReference type="Gene3D" id="2.60.120.10">
    <property type="entry name" value="Jelly Rolls"/>
    <property type="match status" value="1"/>
</dbReference>
<keyword evidence="8 13" id="KW-1133">Transmembrane helix</keyword>
<keyword evidence="5" id="KW-0631">Potassium channel</keyword>
<keyword evidence="10 13" id="KW-0472">Membrane</keyword>
<feature type="transmembrane region" description="Helical" evidence="13">
    <location>
        <begin position="324"/>
        <end position="343"/>
    </location>
</feature>
<evidence type="ECO:0000256" key="11">
    <source>
        <dbReference type="ARBA" id="ARBA00023303"/>
    </source>
</evidence>
<evidence type="ECO:0000256" key="9">
    <source>
        <dbReference type="ARBA" id="ARBA00023065"/>
    </source>
</evidence>
<evidence type="ECO:0000256" key="8">
    <source>
        <dbReference type="ARBA" id="ARBA00022989"/>
    </source>
</evidence>
<dbReference type="InterPro" id="IPR014710">
    <property type="entry name" value="RmlC-like_jellyroll"/>
</dbReference>
<feature type="compositionally biased region" description="Basic and acidic residues" evidence="12">
    <location>
        <begin position="814"/>
        <end position="824"/>
    </location>
</feature>
<dbReference type="GO" id="GO:0034702">
    <property type="term" value="C:monoatomic ion channel complex"/>
    <property type="evidence" value="ECO:0007669"/>
    <property type="project" value="UniProtKB-KW"/>
</dbReference>
<evidence type="ECO:0000259" key="14">
    <source>
        <dbReference type="PROSITE" id="PS50042"/>
    </source>
</evidence>
<feature type="region of interest" description="Disordered" evidence="12">
    <location>
        <begin position="728"/>
        <end position="853"/>
    </location>
</feature>
<dbReference type="Gene3D" id="1.10.287.630">
    <property type="entry name" value="Helix hairpin bin"/>
    <property type="match status" value="1"/>
</dbReference>
<comment type="subcellular location">
    <subcellularLocation>
        <location evidence="1">Membrane</location>
        <topology evidence="1">Multi-pass membrane protein</topology>
    </subcellularLocation>
</comment>
<evidence type="ECO:0000313" key="15">
    <source>
        <dbReference type="EMBL" id="GMI01892.1"/>
    </source>
</evidence>
<dbReference type="PANTHER" id="PTHR10217">
    <property type="entry name" value="VOLTAGE AND LIGAND GATED POTASSIUM CHANNEL"/>
    <property type="match status" value="1"/>
</dbReference>
<keyword evidence="7" id="KW-0630">Potassium</keyword>
<evidence type="ECO:0000256" key="7">
    <source>
        <dbReference type="ARBA" id="ARBA00022958"/>
    </source>
</evidence>
<evidence type="ECO:0000256" key="2">
    <source>
        <dbReference type="ARBA" id="ARBA00022448"/>
    </source>
</evidence>
<evidence type="ECO:0000256" key="6">
    <source>
        <dbReference type="ARBA" id="ARBA00022882"/>
    </source>
</evidence>